<dbReference type="SMART" id="SM00347">
    <property type="entry name" value="HTH_MARR"/>
    <property type="match status" value="1"/>
</dbReference>
<dbReference type="InterPro" id="IPR039422">
    <property type="entry name" value="MarR/SlyA-like"/>
</dbReference>
<dbReference type="InterPro" id="IPR036390">
    <property type="entry name" value="WH_DNA-bd_sf"/>
</dbReference>
<reference evidence="3 4" key="1">
    <citation type="submission" date="2024-06" db="EMBL/GenBank/DDBJ databases">
        <title>The Natural Products Discovery Center: Release of the First 8490 Sequenced Strains for Exploring Actinobacteria Biosynthetic Diversity.</title>
        <authorList>
            <person name="Kalkreuter E."/>
            <person name="Kautsar S.A."/>
            <person name="Yang D."/>
            <person name="Bader C.D."/>
            <person name="Teijaro C.N."/>
            <person name="Fluegel L."/>
            <person name="Davis C.M."/>
            <person name="Simpson J.R."/>
            <person name="Lauterbach L."/>
            <person name="Steele A.D."/>
            <person name="Gui C."/>
            <person name="Meng S."/>
            <person name="Li G."/>
            <person name="Viehrig K."/>
            <person name="Ye F."/>
            <person name="Su P."/>
            <person name="Kiefer A.F."/>
            <person name="Nichols A."/>
            <person name="Cepeda A.J."/>
            <person name="Yan W."/>
            <person name="Fan B."/>
            <person name="Jiang Y."/>
            <person name="Adhikari A."/>
            <person name="Zheng C.-J."/>
            <person name="Schuster L."/>
            <person name="Cowan T.M."/>
            <person name="Smanski M.J."/>
            <person name="Chevrette M.G."/>
            <person name="De Carvalho L.P.S."/>
            <person name="Shen B."/>
        </authorList>
    </citation>
    <scope>NUCLEOTIDE SEQUENCE [LARGE SCALE GENOMIC DNA]</scope>
    <source>
        <strain evidence="3 4">NPDC046851</strain>
    </source>
</reference>
<accession>A0ABV3ATU3</accession>
<feature type="domain" description="HTH marR-type" evidence="2">
    <location>
        <begin position="8"/>
        <end position="142"/>
    </location>
</feature>
<proteinExistence type="predicted"/>
<sequence length="163" mass="18164">MSGSARLALEAWESLFRAQVVISRRFAEDGERAGCSPREYDVLYTLSKAPHGLRMTEIHQQMMLTQSGVSRLVARLQEQGLIERRPDPDDARAQRIALTAAGREMQREVGRLHARQVIRAMAGALEPGQLRALRDLCTDLVAANDAERPPSGKESGKEKEEKD</sequence>
<dbReference type="Gene3D" id="1.10.10.10">
    <property type="entry name" value="Winged helix-like DNA-binding domain superfamily/Winged helix DNA-binding domain"/>
    <property type="match status" value="1"/>
</dbReference>
<dbReference type="PRINTS" id="PR00598">
    <property type="entry name" value="HTHMARR"/>
</dbReference>
<dbReference type="RefSeq" id="WP_359691507.1">
    <property type="nucleotide sequence ID" value="NZ_JBEYXT010000017.1"/>
</dbReference>
<organism evidence="3 4">
    <name type="scientific">Streptomyces neyagawaensis</name>
    <dbReference type="NCBI Taxonomy" id="42238"/>
    <lineage>
        <taxon>Bacteria</taxon>
        <taxon>Bacillati</taxon>
        <taxon>Actinomycetota</taxon>
        <taxon>Actinomycetes</taxon>
        <taxon>Kitasatosporales</taxon>
        <taxon>Streptomycetaceae</taxon>
        <taxon>Streptomyces</taxon>
    </lineage>
</organism>
<dbReference type="SUPFAM" id="SSF46785">
    <property type="entry name" value="Winged helix' DNA-binding domain"/>
    <property type="match status" value="1"/>
</dbReference>
<dbReference type="PROSITE" id="PS50995">
    <property type="entry name" value="HTH_MARR_2"/>
    <property type="match status" value="1"/>
</dbReference>
<dbReference type="InterPro" id="IPR000835">
    <property type="entry name" value="HTH_MarR-typ"/>
</dbReference>
<evidence type="ECO:0000313" key="4">
    <source>
        <dbReference type="Proteomes" id="UP001551189"/>
    </source>
</evidence>
<evidence type="ECO:0000313" key="3">
    <source>
        <dbReference type="EMBL" id="MEU6800602.1"/>
    </source>
</evidence>
<dbReference type="EMBL" id="JBEYXT010000017">
    <property type="protein sequence ID" value="MEU6800602.1"/>
    <property type="molecule type" value="Genomic_DNA"/>
</dbReference>
<dbReference type="Pfam" id="PF12802">
    <property type="entry name" value="MarR_2"/>
    <property type="match status" value="1"/>
</dbReference>
<feature type="region of interest" description="Disordered" evidence="1">
    <location>
        <begin position="141"/>
        <end position="163"/>
    </location>
</feature>
<gene>
    <name evidence="3" type="ORF">ABZ931_06230</name>
</gene>
<dbReference type="PANTHER" id="PTHR33164">
    <property type="entry name" value="TRANSCRIPTIONAL REGULATOR, MARR FAMILY"/>
    <property type="match status" value="1"/>
</dbReference>
<comment type="caution">
    <text evidence="3">The sequence shown here is derived from an EMBL/GenBank/DDBJ whole genome shotgun (WGS) entry which is preliminary data.</text>
</comment>
<protein>
    <submittedName>
        <fullName evidence="3">MarR family winged helix-turn-helix transcriptional regulator</fullName>
    </submittedName>
</protein>
<dbReference type="PANTHER" id="PTHR33164:SF104">
    <property type="entry name" value="TRANSCRIPTIONAL REGULATORY PROTEIN"/>
    <property type="match status" value="1"/>
</dbReference>
<keyword evidence="4" id="KW-1185">Reference proteome</keyword>
<evidence type="ECO:0000259" key="2">
    <source>
        <dbReference type="PROSITE" id="PS50995"/>
    </source>
</evidence>
<dbReference type="InterPro" id="IPR036388">
    <property type="entry name" value="WH-like_DNA-bd_sf"/>
</dbReference>
<dbReference type="Proteomes" id="UP001551189">
    <property type="component" value="Unassembled WGS sequence"/>
</dbReference>
<name>A0ABV3ATU3_9ACTN</name>
<evidence type="ECO:0000256" key="1">
    <source>
        <dbReference type="SAM" id="MobiDB-lite"/>
    </source>
</evidence>
<feature type="compositionally biased region" description="Basic and acidic residues" evidence="1">
    <location>
        <begin position="145"/>
        <end position="163"/>
    </location>
</feature>